<dbReference type="Pfam" id="PF10973">
    <property type="entry name" value="DUF2799"/>
    <property type="match status" value="1"/>
</dbReference>
<feature type="region of interest" description="Disordered" evidence="1">
    <location>
        <begin position="148"/>
        <end position="167"/>
    </location>
</feature>
<accession>A0ABW1TXV1</accession>
<gene>
    <name evidence="2" type="ORF">ACFQND_14545</name>
</gene>
<protein>
    <submittedName>
        <fullName evidence="2">DUF2799 domain-containing protein</fullName>
    </submittedName>
</protein>
<name>A0ABW1TXV1_9BURK</name>
<evidence type="ECO:0000256" key="1">
    <source>
        <dbReference type="SAM" id="MobiDB-lite"/>
    </source>
</evidence>
<dbReference type="RefSeq" id="WP_371439500.1">
    <property type="nucleotide sequence ID" value="NZ_JBHSRS010000077.1"/>
</dbReference>
<reference evidence="3" key="1">
    <citation type="journal article" date="2019" name="Int. J. Syst. Evol. Microbiol.">
        <title>The Global Catalogue of Microorganisms (GCM) 10K type strain sequencing project: providing services to taxonomists for standard genome sequencing and annotation.</title>
        <authorList>
            <consortium name="The Broad Institute Genomics Platform"/>
            <consortium name="The Broad Institute Genome Sequencing Center for Infectious Disease"/>
            <person name="Wu L."/>
            <person name="Ma J."/>
        </authorList>
    </citation>
    <scope>NUCLEOTIDE SEQUENCE [LARGE SCALE GENOMIC DNA]</scope>
    <source>
        <strain evidence="3">CCUG 39402</strain>
    </source>
</reference>
<keyword evidence="3" id="KW-1185">Reference proteome</keyword>
<evidence type="ECO:0000313" key="2">
    <source>
        <dbReference type="EMBL" id="MFC6282444.1"/>
    </source>
</evidence>
<evidence type="ECO:0000313" key="3">
    <source>
        <dbReference type="Proteomes" id="UP001596270"/>
    </source>
</evidence>
<organism evidence="2 3">
    <name type="scientific">Polaromonas aquatica</name>
    <dbReference type="NCBI Taxonomy" id="332657"/>
    <lineage>
        <taxon>Bacteria</taxon>
        <taxon>Pseudomonadati</taxon>
        <taxon>Pseudomonadota</taxon>
        <taxon>Betaproteobacteria</taxon>
        <taxon>Burkholderiales</taxon>
        <taxon>Comamonadaceae</taxon>
        <taxon>Polaromonas</taxon>
    </lineage>
</organism>
<dbReference type="InterPro" id="IPR021242">
    <property type="entry name" value="DUF2799"/>
</dbReference>
<comment type="caution">
    <text evidence="2">The sequence shown here is derived from an EMBL/GenBank/DDBJ whole genome shotgun (WGS) entry which is preliminary data.</text>
</comment>
<dbReference type="Proteomes" id="UP001596270">
    <property type="component" value="Unassembled WGS sequence"/>
</dbReference>
<proteinExistence type="predicted"/>
<dbReference type="EMBL" id="JBHSRS010000077">
    <property type="protein sequence ID" value="MFC6282444.1"/>
    <property type="molecule type" value="Genomic_DNA"/>
</dbReference>
<feature type="compositionally biased region" description="Basic and acidic residues" evidence="1">
    <location>
        <begin position="150"/>
        <end position="167"/>
    </location>
</feature>
<sequence length="202" mass="22530">MPVAPAGFHPPGRALLRASLAALLLVSTLLAGCESLSPAECATADWRQLGVQDGSRGRTDRIASYYESCAKAGIAVNAAVYRAGRNQGLQSYCQPANALNEGLAGNSYEGVCPAPMDQNFRNIHGIAWREQDARKTLARLLRQQDQMQAELRDSKTTEDRRRTLRDDLSRSDRRIEEARYAVRDASYQLDRLRSDMRQRGQY</sequence>